<keyword evidence="3 7" id="KW-0288">FMN</keyword>
<dbReference type="GO" id="GO:0016491">
    <property type="term" value="F:oxidoreductase activity"/>
    <property type="evidence" value="ECO:0007669"/>
    <property type="project" value="UniProtKB-UniRule"/>
</dbReference>
<dbReference type="PANTHER" id="PTHR43821:SF1">
    <property type="entry name" value="NAD(P)H NITROREDUCTASE YDJA-RELATED"/>
    <property type="match status" value="1"/>
</dbReference>
<evidence type="ECO:0000256" key="3">
    <source>
        <dbReference type="ARBA" id="ARBA00022643"/>
    </source>
</evidence>
<dbReference type="RefSeq" id="WP_209407169.1">
    <property type="nucleotide sequence ID" value="NZ_JAGIYQ010000015.1"/>
</dbReference>
<reference evidence="10" key="1">
    <citation type="submission" date="2021-04" db="EMBL/GenBank/DDBJ databases">
        <title>Genome seq and assembly of Bacillus sp.</title>
        <authorList>
            <person name="Chhetri G."/>
        </authorList>
    </citation>
    <scope>NUCLEOTIDE SEQUENCE</scope>
    <source>
        <strain evidence="10">RG28</strain>
    </source>
</reference>
<evidence type="ECO:0000256" key="2">
    <source>
        <dbReference type="ARBA" id="ARBA00022630"/>
    </source>
</evidence>
<dbReference type="SUPFAM" id="SSF55469">
    <property type="entry name" value="FMN-dependent nitroreductase-like"/>
    <property type="match status" value="1"/>
</dbReference>
<evidence type="ECO:0000259" key="9">
    <source>
        <dbReference type="Pfam" id="PF00881"/>
    </source>
</evidence>
<gene>
    <name evidence="10" type="ORF">J5Y03_16850</name>
</gene>
<keyword evidence="2 7" id="KW-0285">Flavoprotein</keyword>
<comment type="caution">
    <text evidence="10">The sequence shown here is derived from an EMBL/GenBank/DDBJ whole genome shotgun (WGS) entry which is preliminary data.</text>
</comment>
<evidence type="ECO:0000256" key="6">
    <source>
        <dbReference type="ARBA" id="ARBA00023027"/>
    </source>
</evidence>
<dbReference type="Proteomes" id="UP000682134">
    <property type="component" value="Unassembled WGS sequence"/>
</dbReference>
<keyword evidence="11" id="KW-1185">Reference proteome</keyword>
<comment type="cofactor">
    <cofactor evidence="8">
        <name>FMN</name>
        <dbReference type="ChEBI" id="CHEBI:58210"/>
    </cofactor>
    <text evidence="8">Binds 1 FMN per subunit.</text>
</comment>
<keyword evidence="5 7" id="KW-0560">Oxidoreductase</keyword>
<dbReference type="InterPro" id="IPR052530">
    <property type="entry name" value="NAD(P)H_nitroreductase"/>
</dbReference>
<keyword evidence="6 7" id="KW-0520">NAD</keyword>
<keyword evidence="4 7" id="KW-0521">NADP</keyword>
<dbReference type="PANTHER" id="PTHR43821">
    <property type="entry name" value="NAD(P)H NITROREDUCTASE YDJA-RELATED"/>
    <property type="match status" value="1"/>
</dbReference>
<evidence type="ECO:0000313" key="11">
    <source>
        <dbReference type="Proteomes" id="UP000682134"/>
    </source>
</evidence>
<dbReference type="InterPro" id="IPR000415">
    <property type="entry name" value="Nitroreductase-like"/>
</dbReference>
<feature type="binding site" description="in other chain" evidence="8">
    <location>
        <begin position="134"/>
        <end position="136"/>
    </location>
    <ligand>
        <name>FMN</name>
        <dbReference type="ChEBI" id="CHEBI:58210"/>
        <note>ligand shared between dimeric partners</note>
    </ligand>
</feature>
<dbReference type="CDD" id="cd02135">
    <property type="entry name" value="YdjA-like"/>
    <property type="match status" value="1"/>
</dbReference>
<sequence>MKSKTMTVAEIVRSRRTVKKYNDKTVNENDIIEILNDAVWAPNHHLNEPWRFLLFQEEGRNKVADAFLSTYGDAEIPTGAQNKANYFRNVPAALLVVMPDSEDNHQFTEDICAVSALIQNFQLLAWEKELGVLWKTGKFMHNPLFKEKAGVREDERVVGLLLIGYFDEAPTAKPRTDAREKLTIYK</sequence>
<evidence type="ECO:0000313" key="10">
    <source>
        <dbReference type="EMBL" id="MBP0726828.1"/>
    </source>
</evidence>
<evidence type="ECO:0000256" key="7">
    <source>
        <dbReference type="PIRNR" id="PIRNR000232"/>
    </source>
</evidence>
<evidence type="ECO:0000256" key="1">
    <source>
        <dbReference type="ARBA" id="ARBA00007118"/>
    </source>
</evidence>
<organism evidence="10 11">
    <name type="scientific">Gottfriedia endophytica</name>
    <dbReference type="NCBI Taxonomy" id="2820819"/>
    <lineage>
        <taxon>Bacteria</taxon>
        <taxon>Bacillati</taxon>
        <taxon>Bacillota</taxon>
        <taxon>Bacilli</taxon>
        <taxon>Bacillales</taxon>
        <taxon>Bacillaceae</taxon>
        <taxon>Gottfriedia</taxon>
    </lineage>
</organism>
<evidence type="ECO:0000256" key="8">
    <source>
        <dbReference type="PIRSR" id="PIRSR000232-1"/>
    </source>
</evidence>
<dbReference type="InterPro" id="IPR026021">
    <property type="entry name" value="YdjA-like"/>
</dbReference>
<feature type="binding site" evidence="8">
    <location>
        <position position="44"/>
    </location>
    <ligand>
        <name>FMN</name>
        <dbReference type="ChEBI" id="CHEBI:58210"/>
        <note>ligand shared between dimeric partners</note>
    </ligand>
</feature>
<dbReference type="PIRSF" id="PIRSF000232">
    <property type="entry name" value="YdjA"/>
    <property type="match status" value="1"/>
</dbReference>
<dbReference type="EC" id="1.-.-.-" evidence="7"/>
<protein>
    <recommendedName>
        <fullName evidence="7">Putative NAD(P)H nitroreductase</fullName>
        <ecNumber evidence="7">1.-.-.-</ecNumber>
    </recommendedName>
</protein>
<dbReference type="AlphaFoldDB" id="A0A940SLZ4"/>
<comment type="similarity">
    <text evidence="1 7">Belongs to the nitroreductase family.</text>
</comment>
<evidence type="ECO:0000256" key="4">
    <source>
        <dbReference type="ARBA" id="ARBA00022857"/>
    </source>
</evidence>
<dbReference type="InterPro" id="IPR029479">
    <property type="entry name" value="Nitroreductase"/>
</dbReference>
<dbReference type="Pfam" id="PF00881">
    <property type="entry name" value="Nitroreductase"/>
    <property type="match status" value="1"/>
</dbReference>
<feature type="binding site" description="in other chain" evidence="8">
    <location>
        <begin position="15"/>
        <end position="17"/>
    </location>
    <ligand>
        <name>FMN</name>
        <dbReference type="ChEBI" id="CHEBI:58210"/>
        <note>ligand shared between dimeric partners</note>
    </ligand>
</feature>
<dbReference type="Gene3D" id="3.40.109.10">
    <property type="entry name" value="NADH Oxidase"/>
    <property type="match status" value="1"/>
</dbReference>
<proteinExistence type="inferred from homology"/>
<accession>A0A940SLZ4</accession>
<feature type="domain" description="Nitroreductase" evidence="9">
    <location>
        <begin position="12"/>
        <end position="165"/>
    </location>
</feature>
<name>A0A940SLZ4_9BACI</name>
<dbReference type="EMBL" id="JAGIYQ010000015">
    <property type="protein sequence ID" value="MBP0726828.1"/>
    <property type="molecule type" value="Genomic_DNA"/>
</dbReference>
<evidence type="ECO:0000256" key="5">
    <source>
        <dbReference type="ARBA" id="ARBA00023002"/>
    </source>
</evidence>